<dbReference type="EMBL" id="CP132302">
    <property type="protein sequence ID" value="WLR97857.1"/>
    <property type="molecule type" value="Genomic_DNA"/>
</dbReference>
<sequence length="124" mass="13611">MRKVLVVEDEFLIRLTVIDALEEAGFEVIVAATADDALQIIEDHTIHLLFTDIQMPGRLSGVDLAKVVAERFPEAGILVASGRMRPDELAQLGRVSVETIRFFNGDLAAEGDVYETITSLAIRT</sequence>
<dbReference type="InterPro" id="IPR001789">
    <property type="entry name" value="Sig_transdc_resp-reg_receiver"/>
</dbReference>
<accession>A0AA50CNU2</accession>
<evidence type="ECO:0000313" key="4">
    <source>
        <dbReference type="EMBL" id="WLR97857.1"/>
    </source>
</evidence>
<name>A0AA50CNU2_9HYPH</name>
<dbReference type="PANTHER" id="PTHR44591:SF21">
    <property type="entry name" value="TWO-COMPONENT RESPONSE REGULATOR"/>
    <property type="match status" value="1"/>
</dbReference>
<dbReference type="RefSeq" id="WP_306037772.1">
    <property type="nucleotide sequence ID" value="NZ_CP132302.1"/>
</dbReference>
<dbReference type="Pfam" id="PF00072">
    <property type="entry name" value="Response_reg"/>
    <property type="match status" value="1"/>
</dbReference>
<dbReference type="AlphaFoldDB" id="A0AA50CNU2"/>
<feature type="modified residue" description="4-aspartylphosphate" evidence="2">
    <location>
        <position position="52"/>
    </location>
</feature>
<feature type="domain" description="Response regulatory" evidence="3">
    <location>
        <begin position="3"/>
        <end position="115"/>
    </location>
</feature>
<proteinExistence type="predicted"/>
<evidence type="ECO:0000313" key="5">
    <source>
        <dbReference type="Proteomes" id="UP001234585"/>
    </source>
</evidence>
<dbReference type="InterPro" id="IPR050595">
    <property type="entry name" value="Bact_response_regulator"/>
</dbReference>
<dbReference type="PROSITE" id="PS50110">
    <property type="entry name" value="RESPONSE_REGULATORY"/>
    <property type="match status" value="1"/>
</dbReference>
<protein>
    <submittedName>
        <fullName evidence="4">Response regulator</fullName>
    </submittedName>
</protein>
<dbReference type="GO" id="GO:0000160">
    <property type="term" value="P:phosphorelay signal transduction system"/>
    <property type="evidence" value="ECO:0007669"/>
    <property type="project" value="InterPro"/>
</dbReference>
<keyword evidence="1 2" id="KW-0597">Phosphoprotein</keyword>
<dbReference type="SMART" id="SM00448">
    <property type="entry name" value="REC"/>
    <property type="match status" value="1"/>
</dbReference>
<organism evidence="4 5">
    <name type="scientific">Shinella sumterensis</name>
    <dbReference type="NCBI Taxonomy" id="1967501"/>
    <lineage>
        <taxon>Bacteria</taxon>
        <taxon>Pseudomonadati</taxon>
        <taxon>Pseudomonadota</taxon>
        <taxon>Alphaproteobacteria</taxon>
        <taxon>Hyphomicrobiales</taxon>
        <taxon>Rhizobiaceae</taxon>
        <taxon>Shinella</taxon>
    </lineage>
</organism>
<dbReference type="PANTHER" id="PTHR44591">
    <property type="entry name" value="STRESS RESPONSE REGULATOR PROTEIN 1"/>
    <property type="match status" value="1"/>
</dbReference>
<dbReference type="InterPro" id="IPR011006">
    <property type="entry name" value="CheY-like_superfamily"/>
</dbReference>
<dbReference type="SUPFAM" id="SSF52172">
    <property type="entry name" value="CheY-like"/>
    <property type="match status" value="1"/>
</dbReference>
<keyword evidence="5" id="KW-1185">Reference proteome</keyword>
<evidence type="ECO:0000256" key="2">
    <source>
        <dbReference type="PROSITE-ProRule" id="PRU00169"/>
    </source>
</evidence>
<gene>
    <name evidence="4" type="ORF">Q9313_02165</name>
</gene>
<evidence type="ECO:0000256" key="1">
    <source>
        <dbReference type="ARBA" id="ARBA00022553"/>
    </source>
</evidence>
<reference evidence="4 5" key="1">
    <citation type="submission" date="2023-08" db="EMBL/GenBank/DDBJ databases">
        <title>Pathogen: clinical or host-associated sample.</title>
        <authorList>
            <person name="Hergert J."/>
            <person name="Casey R."/>
            <person name="Wagner J."/>
            <person name="Young E.L."/>
            <person name="Oakeson K.F."/>
        </authorList>
    </citation>
    <scope>NUCLEOTIDE SEQUENCE [LARGE SCALE GENOMIC DNA]</scope>
    <source>
        <strain evidence="4 5">1760953</strain>
    </source>
</reference>
<dbReference type="Gene3D" id="3.40.50.2300">
    <property type="match status" value="1"/>
</dbReference>
<dbReference type="Proteomes" id="UP001234585">
    <property type="component" value="Chromosome"/>
</dbReference>
<evidence type="ECO:0000259" key="3">
    <source>
        <dbReference type="PROSITE" id="PS50110"/>
    </source>
</evidence>